<dbReference type="RefSeq" id="WP_048312536.1">
    <property type="nucleotide sequence ID" value="NZ_CP119526.1"/>
</dbReference>
<proteinExistence type="predicted"/>
<feature type="chain" id="PRO_5039640861" evidence="2">
    <location>
        <begin position="21"/>
        <end position="270"/>
    </location>
</feature>
<comment type="caution">
    <text evidence="5">The sequence shown here is derived from an EMBL/GenBank/DDBJ whole genome shotgun (WGS) entry which is preliminary data.</text>
</comment>
<feature type="domain" description="Ionotropic glutamate receptor C-terminal" evidence="4">
    <location>
        <begin position="49"/>
        <end position="261"/>
    </location>
</feature>
<sequence>MKKKWSFLTALMLTFVLVLTACGGNESSSGSEGSEESDGLELTEDGKFSYVVSGEFPPFSTVDENGDLDGFDVAVGKAIAEKIGLEPAVEKFKFSGMVSAIQSGRYDAAVASHTITDERKEAVNFSEPYYYSGPVLYVQPGSDITSVEDLSDKDVAVSKGSTYEKSAQEYTDKISNYDSDQTALRALSEGKHDAVITDDITGKQAIEEGFKIEKVEQLGTSEQAVAIKKENANLLEAVNKALQELKEDGTLKELSEEYIKVDITQNPDSE</sequence>
<dbReference type="Proteomes" id="UP000035996">
    <property type="component" value="Unassembled WGS sequence"/>
</dbReference>
<keyword evidence="1 2" id="KW-0732">Signal</keyword>
<reference evidence="5" key="1">
    <citation type="submission" date="2015-06" db="EMBL/GenBank/DDBJ databases">
        <authorList>
            <person name="Liu B."/>
            <person name="Wang J."/>
            <person name="Zhu Y."/>
            <person name="Liu G."/>
            <person name="Chen Q."/>
            <person name="Zheng C."/>
            <person name="Che J."/>
            <person name="Ge C."/>
            <person name="Shi H."/>
            <person name="Pan Z."/>
            <person name="Liu X."/>
        </authorList>
    </citation>
    <scope>NUCLEOTIDE SEQUENCE [LARGE SCALE GENOMIC DNA]</scope>
    <source>
        <strain evidence="5">DSM 16346</strain>
    </source>
</reference>
<dbReference type="GO" id="GO:0015276">
    <property type="term" value="F:ligand-gated monoatomic ion channel activity"/>
    <property type="evidence" value="ECO:0007669"/>
    <property type="project" value="InterPro"/>
</dbReference>
<organism evidence="5 6">
    <name type="scientific">Guptibacillus hwajinpoensis</name>
    <dbReference type="NCBI Taxonomy" id="208199"/>
    <lineage>
        <taxon>Bacteria</taxon>
        <taxon>Bacillati</taxon>
        <taxon>Bacillota</taxon>
        <taxon>Bacilli</taxon>
        <taxon>Bacillales</taxon>
        <taxon>Guptibacillaceae</taxon>
        <taxon>Guptibacillus</taxon>
    </lineage>
</organism>
<dbReference type="PATRIC" id="fig|157733.3.peg.1438"/>
<evidence type="ECO:0000256" key="2">
    <source>
        <dbReference type="SAM" id="SignalP"/>
    </source>
</evidence>
<dbReference type="InterPro" id="IPR001638">
    <property type="entry name" value="Solute-binding_3/MltF_N"/>
</dbReference>
<protein>
    <submittedName>
        <fullName evidence="5">Amino acid ABC transporter substrate-binding protein</fullName>
    </submittedName>
</protein>
<evidence type="ECO:0000256" key="1">
    <source>
        <dbReference type="ARBA" id="ARBA00022729"/>
    </source>
</evidence>
<feature type="signal peptide" evidence="2">
    <location>
        <begin position="1"/>
        <end position="20"/>
    </location>
</feature>
<dbReference type="Gene3D" id="3.40.190.10">
    <property type="entry name" value="Periplasmic binding protein-like II"/>
    <property type="match status" value="2"/>
</dbReference>
<name>A0A0J6CWI2_9BACL</name>
<dbReference type="OrthoDB" id="9774451at2"/>
<evidence type="ECO:0000313" key="6">
    <source>
        <dbReference type="Proteomes" id="UP000035996"/>
    </source>
</evidence>
<dbReference type="SMART" id="SM00079">
    <property type="entry name" value="PBPe"/>
    <property type="match status" value="1"/>
</dbReference>
<dbReference type="GO" id="GO:0016020">
    <property type="term" value="C:membrane"/>
    <property type="evidence" value="ECO:0007669"/>
    <property type="project" value="InterPro"/>
</dbReference>
<dbReference type="PANTHER" id="PTHR35936:SF19">
    <property type="entry name" value="AMINO-ACID-BINDING PROTEIN YXEM-RELATED"/>
    <property type="match status" value="1"/>
</dbReference>
<evidence type="ECO:0000259" key="4">
    <source>
        <dbReference type="SMART" id="SM00079"/>
    </source>
</evidence>
<dbReference type="EMBL" id="LELK01000004">
    <property type="protein sequence ID" value="KMM37493.1"/>
    <property type="molecule type" value="Genomic_DNA"/>
</dbReference>
<dbReference type="PANTHER" id="PTHR35936">
    <property type="entry name" value="MEMBRANE-BOUND LYTIC MUREIN TRANSGLYCOSYLASE F"/>
    <property type="match status" value="1"/>
</dbReference>
<dbReference type="STRING" id="157733.AB986_16740"/>
<dbReference type="Pfam" id="PF00497">
    <property type="entry name" value="SBP_bac_3"/>
    <property type="match status" value="1"/>
</dbReference>
<accession>A0A0J6CWI2</accession>
<dbReference type="AlphaFoldDB" id="A0A0J6CWI2"/>
<dbReference type="InterPro" id="IPR001320">
    <property type="entry name" value="Iontro_rcpt_C"/>
</dbReference>
<dbReference type="SMART" id="SM00062">
    <property type="entry name" value="PBPb"/>
    <property type="match status" value="1"/>
</dbReference>
<dbReference type="SUPFAM" id="SSF53850">
    <property type="entry name" value="Periplasmic binding protein-like II"/>
    <property type="match status" value="1"/>
</dbReference>
<gene>
    <name evidence="5" type="ORF">AB986_16740</name>
</gene>
<evidence type="ECO:0000259" key="3">
    <source>
        <dbReference type="SMART" id="SM00062"/>
    </source>
</evidence>
<evidence type="ECO:0000313" key="5">
    <source>
        <dbReference type="EMBL" id="KMM37493.1"/>
    </source>
</evidence>
<feature type="domain" description="Solute-binding protein family 3/N-terminal" evidence="3">
    <location>
        <begin position="47"/>
        <end position="262"/>
    </location>
</feature>
<keyword evidence="6" id="KW-1185">Reference proteome</keyword>
<dbReference type="PROSITE" id="PS51257">
    <property type="entry name" value="PROKAR_LIPOPROTEIN"/>
    <property type="match status" value="1"/>
</dbReference>